<keyword evidence="2 7" id="KW-0808">Transferase</keyword>
<comment type="cofactor">
    <cofactor evidence="1">
        <name>Mg(2+)</name>
        <dbReference type="ChEBI" id="CHEBI:18420"/>
    </cofactor>
</comment>
<evidence type="ECO:0000313" key="10">
    <source>
        <dbReference type="Proteomes" id="UP001192346"/>
    </source>
</evidence>
<sequence>MIRRNSKIKLKEKQIQKFKKAQKILKILKKNGFEVFIVGGFVRDFILNLKFSDIDIITNANIKKIKKLFNCFYINEKYGSFKILFEKNIFEINIFRKEDGYLDYRHPTSVTGREMMPNY</sequence>
<evidence type="ECO:0000256" key="3">
    <source>
        <dbReference type="ARBA" id="ARBA00022694"/>
    </source>
</evidence>
<dbReference type="SUPFAM" id="SSF81301">
    <property type="entry name" value="Nucleotidyltransferase"/>
    <property type="match status" value="1"/>
</dbReference>
<dbReference type="EMBL" id="VBRA02000009">
    <property type="protein sequence ID" value="MBP3059442.1"/>
    <property type="molecule type" value="Genomic_DNA"/>
</dbReference>
<dbReference type="Gene3D" id="3.30.460.10">
    <property type="entry name" value="Beta Polymerase, domain 2"/>
    <property type="match status" value="1"/>
</dbReference>
<evidence type="ECO:0000256" key="6">
    <source>
        <dbReference type="ARBA" id="ARBA00022842"/>
    </source>
</evidence>
<protein>
    <recommendedName>
        <fullName evidence="8">Poly A polymerase head domain-containing protein</fullName>
    </recommendedName>
</protein>
<dbReference type="InterPro" id="IPR050264">
    <property type="entry name" value="Bact_CCA-adding_enz_type3_sf"/>
</dbReference>
<evidence type="ECO:0000256" key="5">
    <source>
        <dbReference type="ARBA" id="ARBA00022723"/>
    </source>
</evidence>
<dbReference type="PANTHER" id="PTHR46173:SF1">
    <property type="entry name" value="CCA TRNA NUCLEOTIDYLTRANSFERASE 1, MITOCHONDRIAL"/>
    <property type="match status" value="1"/>
</dbReference>
<accession>A0ABS5BL04</accession>
<name>A0ABS5BL04_9MOLU</name>
<reference evidence="9" key="1">
    <citation type="submission" date="2019-10" db="EMBL/GenBank/DDBJ databases">
        <title>Whole Genome Sequencing and Characterization of Texas Phoenix Palm Decline Phytoplasma Belongs to Lethal Yellowing (16SrIV) Group.</title>
        <authorList>
            <person name="Bao M."/>
        </authorList>
    </citation>
    <scope>NUCLEOTIDE SEQUENCE [LARGE SCALE GENOMIC DNA]</scope>
    <source>
        <strain evidence="9">ACPD</strain>
    </source>
</reference>
<evidence type="ECO:0000256" key="7">
    <source>
        <dbReference type="RuleBase" id="RU003953"/>
    </source>
</evidence>
<keyword evidence="6" id="KW-0460">Magnesium</keyword>
<evidence type="ECO:0000259" key="8">
    <source>
        <dbReference type="Pfam" id="PF01743"/>
    </source>
</evidence>
<keyword evidence="7" id="KW-0694">RNA-binding</keyword>
<dbReference type="InterPro" id="IPR002646">
    <property type="entry name" value="PolA_pol_head_dom"/>
</dbReference>
<dbReference type="Proteomes" id="UP001192346">
    <property type="component" value="Unassembled WGS sequence"/>
</dbReference>
<comment type="similarity">
    <text evidence="7">Belongs to the tRNA nucleotidyltransferase/poly(A) polymerase family.</text>
</comment>
<evidence type="ECO:0000256" key="4">
    <source>
        <dbReference type="ARBA" id="ARBA00022695"/>
    </source>
</evidence>
<keyword evidence="4" id="KW-0548">Nucleotidyltransferase</keyword>
<evidence type="ECO:0000256" key="2">
    <source>
        <dbReference type="ARBA" id="ARBA00022679"/>
    </source>
</evidence>
<dbReference type="Pfam" id="PF01743">
    <property type="entry name" value="PolyA_pol"/>
    <property type="match status" value="1"/>
</dbReference>
<proteinExistence type="inferred from homology"/>
<evidence type="ECO:0000313" key="9">
    <source>
        <dbReference type="EMBL" id="MBP3059442.1"/>
    </source>
</evidence>
<keyword evidence="10" id="KW-1185">Reference proteome</keyword>
<keyword evidence="3" id="KW-0819">tRNA processing</keyword>
<gene>
    <name evidence="9" type="ORF">FEF22_001410</name>
</gene>
<feature type="domain" description="Poly A polymerase head" evidence="8">
    <location>
        <begin position="35"/>
        <end position="111"/>
    </location>
</feature>
<evidence type="ECO:0000256" key="1">
    <source>
        <dbReference type="ARBA" id="ARBA00001946"/>
    </source>
</evidence>
<dbReference type="PANTHER" id="PTHR46173">
    <property type="entry name" value="CCA TRNA NUCLEOTIDYLTRANSFERASE 1, MITOCHONDRIAL"/>
    <property type="match status" value="1"/>
</dbReference>
<comment type="caution">
    <text evidence="9">The sequence shown here is derived from an EMBL/GenBank/DDBJ whole genome shotgun (WGS) entry which is preliminary data.</text>
</comment>
<keyword evidence="5" id="KW-0479">Metal-binding</keyword>
<dbReference type="InterPro" id="IPR043519">
    <property type="entry name" value="NT_sf"/>
</dbReference>
<organism evidence="9 10">
    <name type="scientific">Texas Phoenix palm phytoplasma</name>
    <dbReference type="NCBI Taxonomy" id="176709"/>
    <lineage>
        <taxon>Bacteria</taxon>
        <taxon>Bacillati</taxon>
        <taxon>Mycoplasmatota</taxon>
        <taxon>Mollicutes</taxon>
        <taxon>Acholeplasmatales</taxon>
        <taxon>Acholeplasmataceae</taxon>
        <taxon>Candidatus Phytoplasma</taxon>
        <taxon>16SrIV (Coconut lethal yellows group)</taxon>
    </lineage>
</organism>